<evidence type="ECO:0000313" key="2">
    <source>
        <dbReference type="EMBL" id="EMC81655.1"/>
    </source>
</evidence>
<gene>
    <name evidence="2" type="ORF">A306_10484</name>
</gene>
<proteinExistence type="predicted"/>
<accession>R7VUE7</accession>
<dbReference type="EMBL" id="KB375750">
    <property type="protein sequence ID" value="EMC81655.1"/>
    <property type="molecule type" value="Genomic_DNA"/>
</dbReference>
<feature type="compositionally biased region" description="Polar residues" evidence="1">
    <location>
        <begin position="1"/>
        <end position="23"/>
    </location>
</feature>
<name>R7VUE7_COLLI</name>
<dbReference type="AlphaFoldDB" id="R7VUE7"/>
<protein>
    <submittedName>
        <fullName evidence="2">Uncharacterized protein</fullName>
    </submittedName>
</protein>
<organism evidence="2">
    <name type="scientific">Columba livia</name>
    <name type="common">Rock dove</name>
    <dbReference type="NCBI Taxonomy" id="8932"/>
    <lineage>
        <taxon>Eukaryota</taxon>
        <taxon>Metazoa</taxon>
        <taxon>Chordata</taxon>
        <taxon>Craniata</taxon>
        <taxon>Vertebrata</taxon>
        <taxon>Euteleostomi</taxon>
        <taxon>Archelosauria</taxon>
        <taxon>Archosauria</taxon>
        <taxon>Dinosauria</taxon>
        <taxon>Saurischia</taxon>
        <taxon>Theropoda</taxon>
        <taxon>Coelurosauria</taxon>
        <taxon>Aves</taxon>
        <taxon>Neognathae</taxon>
        <taxon>Neoaves</taxon>
        <taxon>Columbimorphae</taxon>
        <taxon>Columbiformes</taxon>
        <taxon>Columbidae</taxon>
        <taxon>Columba</taxon>
    </lineage>
</organism>
<feature type="region of interest" description="Disordered" evidence="1">
    <location>
        <begin position="1"/>
        <end position="106"/>
    </location>
</feature>
<sequence>MLSSFPSPRQTPLQLPPTRSTSGPREDARRLQPCRSRHCRRSLGAALAPRLAARRSPSKDAWTPCSTAGQPCPVPPAETSAVSTALGRITKNKHPPQNKNQDEKNK</sequence>
<reference evidence="2" key="1">
    <citation type="journal article" date="2013" name="Science">
        <title>Genomic diversity and evolution of the head crest in the rock pigeon.</title>
        <authorList>
            <person name="Shapiro M.D."/>
            <person name="Kronenberg Z."/>
            <person name="Li C."/>
            <person name="Domyan E.T."/>
            <person name="Pan H."/>
            <person name="Campbell M."/>
            <person name="Tan H."/>
            <person name="Huff C.D."/>
            <person name="Hu H."/>
            <person name="Vickrey A.I."/>
            <person name="Nielsen S.C."/>
            <person name="Stringham S.A."/>
            <person name="Hu H."/>
            <person name="Willerslev E."/>
            <person name="Gilbert M.T."/>
            <person name="Yandell M."/>
            <person name="Zhang G."/>
            <person name="Wang J."/>
        </authorList>
    </citation>
    <scope>NUCLEOTIDE SEQUENCE [LARGE SCALE GENOMIC DNA]</scope>
    <source>
        <tissue evidence="2">Blood</tissue>
    </source>
</reference>
<evidence type="ECO:0000256" key="1">
    <source>
        <dbReference type="SAM" id="MobiDB-lite"/>
    </source>
</evidence>
<feature type="compositionally biased region" description="Low complexity" evidence="1">
    <location>
        <begin position="42"/>
        <end position="55"/>
    </location>
</feature>